<organism evidence="1">
    <name type="scientific">Rhipicephalus zambeziensis</name>
    <dbReference type="NCBI Taxonomy" id="60191"/>
    <lineage>
        <taxon>Eukaryota</taxon>
        <taxon>Metazoa</taxon>
        <taxon>Ecdysozoa</taxon>
        <taxon>Arthropoda</taxon>
        <taxon>Chelicerata</taxon>
        <taxon>Arachnida</taxon>
        <taxon>Acari</taxon>
        <taxon>Parasitiformes</taxon>
        <taxon>Ixodida</taxon>
        <taxon>Ixodoidea</taxon>
        <taxon>Ixodidae</taxon>
        <taxon>Rhipicephalinae</taxon>
        <taxon>Rhipicephalus</taxon>
        <taxon>Rhipicephalus</taxon>
    </lineage>
</organism>
<reference evidence="1" key="1">
    <citation type="journal article" date="2017" name="Parasit. Vectors">
        <title>Sialotranscriptomics of Rhipicephalus zambeziensis reveals intricate expression profiles of secretory proteins and suggests tight temporal transcriptional regulation during blood-feeding.</title>
        <authorList>
            <person name="de Castro M.H."/>
            <person name="de Klerk D."/>
            <person name="Pienaar R."/>
            <person name="Rees D.J.G."/>
            <person name="Mans B.J."/>
        </authorList>
    </citation>
    <scope>NUCLEOTIDE SEQUENCE</scope>
    <source>
        <tissue evidence="1">Salivary glands</tissue>
    </source>
</reference>
<dbReference type="AlphaFoldDB" id="A0A224Y7P8"/>
<name>A0A224Y7P8_9ACAR</name>
<proteinExistence type="predicted"/>
<protein>
    <submittedName>
        <fullName evidence="1">Uncharacterized protein</fullName>
    </submittedName>
</protein>
<evidence type="ECO:0000313" key="1">
    <source>
        <dbReference type="EMBL" id="MAA13607.1"/>
    </source>
</evidence>
<accession>A0A224Y7P8</accession>
<sequence>MTTRIGTAYCYSLRMLITAPFNLLLDSPHSSFFMVGNLPRSWTLSFCTAQTLQNRRLQPKLPLMPKNVGSSHVRLPRTIRLARSALMTEAYLLRHTLLEQSCGSACRHLLPAFPQSSCLSMTLLTGSCARRPQLTTLLSLFSHLQINGDVGARLCTSTD</sequence>
<dbReference type="EMBL" id="GFPF01002461">
    <property type="protein sequence ID" value="MAA13607.1"/>
    <property type="molecule type" value="Transcribed_RNA"/>
</dbReference>